<dbReference type="EMBL" id="CAIT01000009">
    <property type="protein sequence ID" value="CCH56619.1"/>
    <property type="molecule type" value="Genomic_DNA"/>
</dbReference>
<organism evidence="3 4">
    <name type="scientific">Fibrisoma limi BUZ 3</name>
    <dbReference type="NCBI Taxonomy" id="1185876"/>
    <lineage>
        <taxon>Bacteria</taxon>
        <taxon>Pseudomonadati</taxon>
        <taxon>Bacteroidota</taxon>
        <taxon>Cytophagia</taxon>
        <taxon>Cytophagales</taxon>
        <taxon>Spirosomataceae</taxon>
        <taxon>Fibrisoma</taxon>
    </lineage>
</organism>
<dbReference type="InterPro" id="IPR000683">
    <property type="entry name" value="Gfo/Idh/MocA-like_OxRdtase_N"/>
</dbReference>
<evidence type="ECO:0000313" key="3">
    <source>
        <dbReference type="EMBL" id="CCH56619.1"/>
    </source>
</evidence>
<sequence length="346" mass="38916">MQNLKFAVIGTGFWSTYQIAAWKELAGIELVACYNRTWQRAESVAQQFGIPNVYDDVDELLDRHANELDFVDIITDVDTHPLFTEKAARRGLDVICQKPMGPSRDAARQMVRTCRGAGVRFYIHENFRWQTPIRELKSVLDSGIIGRPFKARVTFCSAFPVFDNQPFLAELDQFILTDIGSHILDICRFLFGEAQSLYCQTARVNPKIKGEDVANVLMKMSSGVTCYAEMSYASLLEKEAFPQTLVSVEGEFGSVVLTNDFVIKTTTRGADGQRKTERYVAKPPMYSWADPDYAVVHSSIVDCNRNLLSDLQGKEKAETTGEDNLKTVELVYAAYDSAAQNIVIHF</sequence>
<dbReference type="STRING" id="1185876.BN8_05997"/>
<dbReference type="Pfam" id="PF22725">
    <property type="entry name" value="GFO_IDH_MocA_C3"/>
    <property type="match status" value="1"/>
</dbReference>
<feature type="domain" description="Gfo/Idh/MocA-like oxidoreductase N-terminal" evidence="1">
    <location>
        <begin position="4"/>
        <end position="122"/>
    </location>
</feature>
<proteinExistence type="predicted"/>
<evidence type="ECO:0000259" key="1">
    <source>
        <dbReference type="Pfam" id="PF01408"/>
    </source>
</evidence>
<protein>
    <submittedName>
        <fullName evidence="3">Oxidoreductase domain protein</fullName>
    </submittedName>
</protein>
<accession>I2GRU1</accession>
<evidence type="ECO:0000259" key="2">
    <source>
        <dbReference type="Pfam" id="PF22725"/>
    </source>
</evidence>
<reference evidence="3 4" key="1">
    <citation type="journal article" date="2012" name="J. Bacteriol.">
        <title>Genome Sequence of the Filamentous Bacterium Fibrisoma limi BUZ 3T.</title>
        <authorList>
            <person name="Filippini M."/>
            <person name="Qi W."/>
            <person name="Jaenicke S."/>
            <person name="Goesmann A."/>
            <person name="Smits T.H."/>
            <person name="Bagheri H.C."/>
        </authorList>
    </citation>
    <scope>NUCLEOTIDE SEQUENCE [LARGE SCALE GENOMIC DNA]</scope>
    <source>
        <strain evidence="4">BUZ 3T</strain>
    </source>
</reference>
<dbReference type="InterPro" id="IPR051317">
    <property type="entry name" value="Gfo/Idh/MocA_oxidoreduct"/>
</dbReference>
<dbReference type="InterPro" id="IPR055170">
    <property type="entry name" value="GFO_IDH_MocA-like_dom"/>
</dbReference>
<dbReference type="OrthoDB" id="9795543at2"/>
<dbReference type="Gene3D" id="3.40.50.720">
    <property type="entry name" value="NAD(P)-binding Rossmann-like Domain"/>
    <property type="match status" value="1"/>
</dbReference>
<dbReference type="Gene3D" id="3.30.360.10">
    <property type="entry name" value="Dihydrodipicolinate Reductase, domain 2"/>
    <property type="match status" value="1"/>
</dbReference>
<feature type="domain" description="GFO/IDH/MocA-like oxidoreductase" evidence="2">
    <location>
        <begin position="133"/>
        <end position="255"/>
    </location>
</feature>
<dbReference type="Pfam" id="PF01408">
    <property type="entry name" value="GFO_IDH_MocA"/>
    <property type="match status" value="1"/>
</dbReference>
<gene>
    <name evidence="3" type="ORF">BN8_05997</name>
</gene>
<dbReference type="AlphaFoldDB" id="I2GRU1"/>
<dbReference type="RefSeq" id="WP_009285184.1">
    <property type="nucleotide sequence ID" value="NZ_CAIT01000009.1"/>
</dbReference>
<name>I2GRU1_9BACT</name>
<evidence type="ECO:0000313" key="4">
    <source>
        <dbReference type="Proteomes" id="UP000009309"/>
    </source>
</evidence>
<dbReference type="PANTHER" id="PTHR43708">
    <property type="entry name" value="CONSERVED EXPRESSED OXIDOREDUCTASE (EUROFUNG)"/>
    <property type="match status" value="1"/>
</dbReference>
<dbReference type="eggNOG" id="COG0673">
    <property type="taxonomic scope" value="Bacteria"/>
</dbReference>
<dbReference type="SUPFAM" id="SSF55347">
    <property type="entry name" value="Glyceraldehyde-3-phosphate dehydrogenase-like, C-terminal domain"/>
    <property type="match status" value="1"/>
</dbReference>
<dbReference type="InterPro" id="IPR036291">
    <property type="entry name" value="NAD(P)-bd_dom_sf"/>
</dbReference>
<dbReference type="Proteomes" id="UP000009309">
    <property type="component" value="Unassembled WGS sequence"/>
</dbReference>
<comment type="caution">
    <text evidence="3">The sequence shown here is derived from an EMBL/GenBank/DDBJ whole genome shotgun (WGS) entry which is preliminary data.</text>
</comment>
<dbReference type="PANTHER" id="PTHR43708:SF8">
    <property type="entry name" value="OXIDOREDUCTASE"/>
    <property type="match status" value="1"/>
</dbReference>
<keyword evidence="4" id="KW-1185">Reference proteome</keyword>
<dbReference type="GO" id="GO:0000166">
    <property type="term" value="F:nucleotide binding"/>
    <property type="evidence" value="ECO:0007669"/>
    <property type="project" value="InterPro"/>
</dbReference>
<dbReference type="SUPFAM" id="SSF51735">
    <property type="entry name" value="NAD(P)-binding Rossmann-fold domains"/>
    <property type="match status" value="1"/>
</dbReference>